<proteinExistence type="predicted"/>
<dbReference type="PANTHER" id="PTHR13628:SF1">
    <property type="entry name" value="TRANSMEMBRANE PROTEIN 267"/>
    <property type="match status" value="1"/>
</dbReference>
<name>A0A6J1SKY3_FRAOC</name>
<dbReference type="RefSeq" id="XP_026279980.2">
    <property type="nucleotide sequence ID" value="XM_026424195.2"/>
</dbReference>
<accession>A0A6J1SKY3</accession>
<evidence type="ECO:0000256" key="4">
    <source>
        <dbReference type="ARBA" id="ARBA00022989"/>
    </source>
</evidence>
<evidence type="ECO:0000256" key="1">
    <source>
        <dbReference type="ARBA" id="ARBA00004141"/>
    </source>
</evidence>
<dbReference type="OrthoDB" id="10014558at2759"/>
<organism evidence="7 8">
    <name type="scientific">Frankliniella occidentalis</name>
    <name type="common">Western flower thrips</name>
    <name type="synonym">Euthrips occidentalis</name>
    <dbReference type="NCBI Taxonomy" id="133901"/>
    <lineage>
        <taxon>Eukaryota</taxon>
        <taxon>Metazoa</taxon>
        <taxon>Ecdysozoa</taxon>
        <taxon>Arthropoda</taxon>
        <taxon>Hexapoda</taxon>
        <taxon>Insecta</taxon>
        <taxon>Pterygota</taxon>
        <taxon>Neoptera</taxon>
        <taxon>Paraneoptera</taxon>
        <taxon>Thysanoptera</taxon>
        <taxon>Terebrantia</taxon>
        <taxon>Thripoidea</taxon>
        <taxon>Thripidae</taxon>
        <taxon>Frankliniella</taxon>
    </lineage>
</organism>
<gene>
    <name evidence="8" type="primary">LOC113207576</name>
</gene>
<feature type="transmembrane region" description="Helical" evidence="6">
    <location>
        <begin position="168"/>
        <end position="187"/>
    </location>
</feature>
<feature type="transmembrane region" description="Helical" evidence="6">
    <location>
        <begin position="103"/>
        <end position="122"/>
    </location>
</feature>
<reference evidence="8" key="1">
    <citation type="submission" date="2025-08" db="UniProtKB">
        <authorList>
            <consortium name="RefSeq"/>
        </authorList>
    </citation>
    <scope>IDENTIFICATION</scope>
    <source>
        <tissue evidence="8">Whole organism</tissue>
    </source>
</reference>
<evidence type="ECO:0000256" key="5">
    <source>
        <dbReference type="ARBA" id="ARBA00023136"/>
    </source>
</evidence>
<dbReference type="Proteomes" id="UP000504606">
    <property type="component" value="Unplaced"/>
</dbReference>
<dbReference type="GeneID" id="113207576"/>
<keyword evidence="7" id="KW-1185">Reference proteome</keyword>
<keyword evidence="4 6" id="KW-1133">Transmembrane helix</keyword>
<evidence type="ECO:0000256" key="2">
    <source>
        <dbReference type="ARBA" id="ARBA00013977"/>
    </source>
</evidence>
<sequence length="205" mass="22848">MDVYNVLQCALLVLTAVTGDYFVHLQQHHDVGRAFSDNATHAAVGFLTWITMISHLGGMPPIKARILVQSLLCALISSAIDVDHFISARSFHLKDATKLIRRPFLHCTTLPLVAFLVIFIPAKYCNCVKLETLGWIILAAFLSHHNRDAARRGFWFYPLGSTPPLGTGTYLALTAILPIFLSLILHYTDSSLLKMQSYKRSVLIV</sequence>
<evidence type="ECO:0000256" key="6">
    <source>
        <dbReference type="SAM" id="Phobius"/>
    </source>
</evidence>
<evidence type="ECO:0000313" key="8">
    <source>
        <dbReference type="RefSeq" id="XP_026279980.2"/>
    </source>
</evidence>
<comment type="subcellular location">
    <subcellularLocation>
        <location evidence="1">Membrane</location>
        <topology evidence="1">Multi-pass membrane protein</topology>
    </subcellularLocation>
</comment>
<dbReference type="InterPro" id="IPR026572">
    <property type="entry name" value="TMEM267"/>
</dbReference>
<evidence type="ECO:0000313" key="7">
    <source>
        <dbReference type="Proteomes" id="UP000504606"/>
    </source>
</evidence>
<dbReference type="KEGG" id="foc:113207576"/>
<dbReference type="PANTHER" id="PTHR13628">
    <property type="entry name" value="TRANSMEMBRANE PROTEIN 267"/>
    <property type="match status" value="1"/>
</dbReference>
<dbReference type="AlphaFoldDB" id="A0A6J1SKY3"/>
<keyword evidence="3 6" id="KW-0812">Transmembrane</keyword>
<keyword evidence="5 6" id="KW-0472">Membrane</keyword>
<protein>
    <recommendedName>
        <fullName evidence="2">Transmembrane protein 267</fullName>
    </recommendedName>
</protein>
<dbReference type="GO" id="GO:0016020">
    <property type="term" value="C:membrane"/>
    <property type="evidence" value="ECO:0007669"/>
    <property type="project" value="UniProtKB-SubCell"/>
</dbReference>
<evidence type="ECO:0000256" key="3">
    <source>
        <dbReference type="ARBA" id="ARBA00022692"/>
    </source>
</evidence>